<dbReference type="GO" id="GO:0043139">
    <property type="term" value="F:5'-3' DNA helicase activity"/>
    <property type="evidence" value="ECO:0007669"/>
    <property type="project" value="TreeGrafter"/>
</dbReference>
<dbReference type="CDD" id="cd17934">
    <property type="entry name" value="DEXXQc_Upf1-like"/>
    <property type="match status" value="1"/>
</dbReference>
<dbReference type="PANTHER" id="PTHR43788">
    <property type="entry name" value="DNA2/NAM7 HELICASE FAMILY MEMBER"/>
    <property type="match status" value="1"/>
</dbReference>
<dbReference type="Pfam" id="PF13245">
    <property type="entry name" value="AAA_19"/>
    <property type="match status" value="1"/>
</dbReference>
<keyword evidence="1" id="KW-0547">Nucleotide-binding</keyword>
<dbReference type="GO" id="GO:0016787">
    <property type="term" value="F:hydrolase activity"/>
    <property type="evidence" value="ECO:0007669"/>
    <property type="project" value="UniProtKB-KW"/>
</dbReference>
<dbReference type="PANTHER" id="PTHR43788:SF8">
    <property type="entry name" value="DNA-BINDING PROTEIN SMUBP-2"/>
    <property type="match status" value="1"/>
</dbReference>
<gene>
    <name evidence="6" type="ORF">PROFUN_05194</name>
</gene>
<dbReference type="InParanoid" id="A0A2P6NRI3"/>
<dbReference type="STRING" id="1890364.A0A2P6NRI3"/>
<name>A0A2P6NRI3_9EUKA</name>
<reference evidence="6 7" key="1">
    <citation type="journal article" date="2018" name="Genome Biol. Evol.">
        <title>Multiple Roots of Fruiting Body Formation in Amoebozoa.</title>
        <authorList>
            <person name="Hillmann F."/>
            <person name="Forbes G."/>
            <person name="Novohradska S."/>
            <person name="Ferling I."/>
            <person name="Riege K."/>
            <person name="Groth M."/>
            <person name="Westermann M."/>
            <person name="Marz M."/>
            <person name="Spaller T."/>
            <person name="Winckler T."/>
            <person name="Schaap P."/>
            <person name="Glockner G."/>
        </authorList>
    </citation>
    <scope>NUCLEOTIDE SEQUENCE [LARGE SCALE GENOMIC DNA]</scope>
    <source>
        <strain evidence="6 7">Jena</strain>
    </source>
</reference>
<keyword evidence="7" id="KW-1185">Reference proteome</keyword>
<comment type="caution">
    <text evidence="6">The sequence shown here is derived from an EMBL/GenBank/DDBJ whole genome shotgun (WGS) entry which is preliminary data.</text>
</comment>
<organism evidence="6 7">
    <name type="scientific">Planoprotostelium fungivorum</name>
    <dbReference type="NCBI Taxonomy" id="1890364"/>
    <lineage>
        <taxon>Eukaryota</taxon>
        <taxon>Amoebozoa</taxon>
        <taxon>Evosea</taxon>
        <taxon>Variosea</taxon>
        <taxon>Cavosteliida</taxon>
        <taxon>Cavosteliaceae</taxon>
        <taxon>Planoprotostelium</taxon>
    </lineage>
</organism>
<protein>
    <submittedName>
        <fullName evidence="6">Superfamily I DNA/RNA helicase</fullName>
    </submittedName>
</protein>
<dbReference type="EMBL" id="MDYQ01000029">
    <property type="protein sequence ID" value="PRP86556.1"/>
    <property type="molecule type" value="Genomic_DNA"/>
</dbReference>
<dbReference type="InterPro" id="IPR050534">
    <property type="entry name" value="Coronavir_polyprotein_1ab"/>
</dbReference>
<keyword evidence="2" id="KW-0378">Hydrolase</keyword>
<evidence type="ECO:0000256" key="3">
    <source>
        <dbReference type="ARBA" id="ARBA00022806"/>
    </source>
</evidence>
<keyword evidence="3 6" id="KW-0347">Helicase</keyword>
<dbReference type="InterPro" id="IPR027417">
    <property type="entry name" value="P-loop_NTPase"/>
</dbReference>
<feature type="domain" description="DNA2/NAM7 helicase-like C-terminal" evidence="5">
    <location>
        <begin position="1074"/>
        <end position="1286"/>
    </location>
</feature>
<dbReference type="Gene3D" id="3.40.50.300">
    <property type="entry name" value="P-loop containing nucleotide triphosphate hydrolases"/>
    <property type="match status" value="2"/>
</dbReference>
<evidence type="ECO:0000259" key="5">
    <source>
        <dbReference type="Pfam" id="PF13087"/>
    </source>
</evidence>
<dbReference type="Proteomes" id="UP000241769">
    <property type="component" value="Unassembled WGS sequence"/>
</dbReference>
<evidence type="ECO:0000256" key="4">
    <source>
        <dbReference type="ARBA" id="ARBA00022840"/>
    </source>
</evidence>
<accession>A0A2P6NRI3</accession>
<dbReference type="SUPFAM" id="SSF52540">
    <property type="entry name" value="P-loop containing nucleoside triphosphate hydrolases"/>
    <property type="match status" value="1"/>
</dbReference>
<evidence type="ECO:0000256" key="2">
    <source>
        <dbReference type="ARBA" id="ARBA00022801"/>
    </source>
</evidence>
<proteinExistence type="predicted"/>
<keyword evidence="4" id="KW-0067">ATP-binding</keyword>
<evidence type="ECO:0000313" key="6">
    <source>
        <dbReference type="EMBL" id="PRP86556.1"/>
    </source>
</evidence>
<sequence length="1321" mass="152401">MQKKPLSAVTLASYHHNHCGLFLQYQAQVKTPSKKAANDSDSDFQQAIFGKGIDWEDRLVERLSQKGVLLRLKEKDFFQAVTHHLQTFPKEETLYVHGSVFTPPHFQSAGGIQFSIWKPDFILIDRVEDRFVLTIVDAKSSQKLKVTHQVQLGYYWLAMQERLSETSWSETFQLGNRLGVWLLDRDDPQYFQVDLFKPMIESFIFEKLPRILTEEEPYWHYNPVCIGCPYNENCRDRVIEEKRVSSIPFLSFSEHFLLEGMVDNQRREERASTQTRDIEELVSLTEDPQRRERLAKRQPLSYHRMKKITALNEATGQSAVLKAANRREFGIIERPCPLLPHDEDNALYLILSVHPGTKDLVAYHMKTEGEAAQSDRFGMIESSEKEGRGRAEQLLTKFVADMSNYLRSVSGRGKSLQIYMRSLEDKNELSELLLRHYMMDPNREGSEHLRDCLMTVISDTDILVTQYQSKMNLSGAMKPSSTSKKDDLVQWINYNAPNLETKGLLVKDLKNEIEKIVISSSEGTCGRITPLLEVVRHLLAIPIVGYYDLDVCASYLSGDKSGENTEKHKLFSHWKRNAPEFQEEMKKSTQLLIDICNGIRTKLGGGMKSILPLKSGTFDIEEINIKNPTVKKMVFMKNYEMWIKLNKLRMERFNESGIEVVLRYVRWDINKEANEYKCCFDVLRGIEYLDRDEMFKWVLFRHDDPMRMAFNDLSFLNSIKPTAKDINSEGGFAFANVIEVIPGDRPQARHSSVMLEMAVGKGTKLQKDQILVMRDRLIDFNTQKVVKQLTNIDRQEDHIYLRMVEDPYHRKPYDDGERVVKEMMKTNKIFTEYEDLHNNKGGLSLLRTQNRSSLSVMDATDLDRALYSVVRHPLTLIWGPPGSGKTHTLVLIVLRLLQHYCYTGRVFRMVMTAFTDAAIDNFMRKLKEIHTKICQITDMSGIDKMKTFQMIRVTPSTVVKLGEAKGENEKAECLVDERYPVVMGGTLWSLSKQKHLFDFDLLLIDEGSQLPMVDASMAFNCIHPETRIVIAGDRLQVETYRTYVSRDIQQLPPILEGEYPQSVPYIYGSILDCFMRKEHPEDAVVLLKENFRMHPSLAAFTQSLYEANFDVRRSKRALPPPMDLEDNPLSPLIRQMSLQCEENRLATVMIEGPPQPSSIEEHLEVEAKTVADLIRGERKERQRVTSIGLMRWREGRKDADFGRDIFVITPHRMQRTAIKRCLGDVPFDVKIDTVERMQGLEASIVICCYSFTDLNRLERELDFIFHLRRINVALSRAQDLCVLLASNNMVDPPIAVMAEENRCEAFAHVKSFIEKSVVLSV</sequence>
<evidence type="ECO:0000256" key="1">
    <source>
        <dbReference type="ARBA" id="ARBA00022741"/>
    </source>
</evidence>
<evidence type="ECO:0000313" key="7">
    <source>
        <dbReference type="Proteomes" id="UP000241769"/>
    </source>
</evidence>
<dbReference type="Pfam" id="PF13087">
    <property type="entry name" value="AAA_12"/>
    <property type="match status" value="1"/>
</dbReference>
<dbReference type="OrthoDB" id="6513042at2759"/>
<dbReference type="InterPro" id="IPR041679">
    <property type="entry name" value="DNA2/NAM7-like_C"/>
</dbReference>
<dbReference type="GO" id="GO:0005524">
    <property type="term" value="F:ATP binding"/>
    <property type="evidence" value="ECO:0007669"/>
    <property type="project" value="UniProtKB-KW"/>
</dbReference>